<dbReference type="KEGG" id="btha:DR62_4494"/>
<sequence>MAANAKVSNEKKNLNRLAGEFLVASRLTQRGYMVALQWGTTIGYDVLVFDKSGNSAFLEIKSSASNSRRWLLQQKYANPRADKIPANRRFVCCVDLAIKGKEPDVYVFPATVVADGLHYFFASKFPNSPSYHLSLDFKPQYRTKEDGVLTVGQHIEAETFLENYAVIGIETVTG</sequence>
<name>A0AAW9CX13_BURTH</name>
<dbReference type="GO" id="GO:0003676">
    <property type="term" value="F:nucleic acid binding"/>
    <property type="evidence" value="ECO:0007669"/>
    <property type="project" value="InterPro"/>
</dbReference>
<reference evidence="1" key="1">
    <citation type="submission" date="2018-08" db="EMBL/GenBank/DDBJ databases">
        <title>Identification of Burkholderia cepacia strains that express a Burkholderia pseudomallei-like capsular polysaccharide.</title>
        <authorList>
            <person name="Burtnick M.N."/>
            <person name="Vongsouvath M."/>
            <person name="Newton P."/>
            <person name="Wuthiekanun V."/>
            <person name="Limmathurotsakul D."/>
            <person name="Brett P.J."/>
            <person name="Chantratita N."/>
            <person name="Dance D.A."/>
        </authorList>
    </citation>
    <scope>NUCLEOTIDE SEQUENCE</scope>
    <source>
        <strain evidence="1">SBXCC001</strain>
    </source>
</reference>
<dbReference type="Gene3D" id="3.40.1350.10">
    <property type="match status" value="1"/>
</dbReference>
<dbReference type="RefSeq" id="WP_009901158.1">
    <property type="nucleotide sequence ID" value="NZ_CP008915.2"/>
</dbReference>
<accession>A0AAW9CX13</accession>
<dbReference type="Proteomes" id="UP001272137">
    <property type="component" value="Unassembled WGS sequence"/>
</dbReference>
<evidence type="ECO:0008006" key="3">
    <source>
        <dbReference type="Google" id="ProtNLM"/>
    </source>
</evidence>
<evidence type="ECO:0000313" key="2">
    <source>
        <dbReference type="Proteomes" id="UP001272137"/>
    </source>
</evidence>
<dbReference type="EMBL" id="QXCT01000001">
    <property type="protein sequence ID" value="MDW9253204.1"/>
    <property type="molecule type" value="Genomic_DNA"/>
</dbReference>
<gene>
    <name evidence="1" type="ORF">C7S16_5124</name>
</gene>
<dbReference type="AlphaFoldDB" id="A0AAW9CX13"/>
<protein>
    <recommendedName>
        <fullName evidence="3">Protein NO VEIN C-terminal domain-containing protein</fullName>
    </recommendedName>
</protein>
<organism evidence="1 2">
    <name type="scientific">Burkholderia thailandensis</name>
    <dbReference type="NCBI Taxonomy" id="57975"/>
    <lineage>
        <taxon>Bacteria</taxon>
        <taxon>Pseudomonadati</taxon>
        <taxon>Pseudomonadota</taxon>
        <taxon>Betaproteobacteria</taxon>
        <taxon>Burkholderiales</taxon>
        <taxon>Burkholderiaceae</taxon>
        <taxon>Burkholderia</taxon>
        <taxon>pseudomallei group</taxon>
    </lineage>
</organism>
<evidence type="ECO:0000313" key="1">
    <source>
        <dbReference type="EMBL" id="MDW9253204.1"/>
    </source>
</evidence>
<proteinExistence type="predicted"/>
<dbReference type="InterPro" id="IPR011856">
    <property type="entry name" value="tRNA_endonuc-like_dom_sf"/>
</dbReference>
<comment type="caution">
    <text evidence="1">The sequence shown here is derived from an EMBL/GenBank/DDBJ whole genome shotgun (WGS) entry which is preliminary data.</text>
</comment>